<organism evidence="1 2">
    <name type="scientific">Vreelandella glaciei</name>
    <dbReference type="NCBI Taxonomy" id="186761"/>
    <lineage>
        <taxon>Bacteria</taxon>
        <taxon>Pseudomonadati</taxon>
        <taxon>Pseudomonadota</taxon>
        <taxon>Gammaproteobacteria</taxon>
        <taxon>Oceanospirillales</taxon>
        <taxon>Halomonadaceae</taxon>
        <taxon>Vreelandella</taxon>
    </lineage>
</organism>
<sequence>MMIPITKEQRDNAEREQMEALLASLSERLTTHFTGQLSQAGHNIALLVAQLDRPNATLH</sequence>
<name>A0A7Z0LRD2_9GAMM</name>
<gene>
    <name evidence="1" type="ORF">HZS80_05845</name>
</gene>
<dbReference type="Proteomes" id="UP000526892">
    <property type="component" value="Unassembled WGS sequence"/>
</dbReference>
<accession>A0A7Z0LRD2</accession>
<proteinExistence type="predicted"/>
<keyword evidence="2" id="KW-1185">Reference proteome</keyword>
<comment type="caution">
    <text evidence="1">The sequence shown here is derived from an EMBL/GenBank/DDBJ whole genome shotgun (WGS) entry which is preliminary data.</text>
</comment>
<dbReference type="EMBL" id="JACCDE010000006">
    <property type="protein sequence ID" value="NYS77239.1"/>
    <property type="molecule type" value="Genomic_DNA"/>
</dbReference>
<evidence type="ECO:0000313" key="2">
    <source>
        <dbReference type="Proteomes" id="UP000526892"/>
    </source>
</evidence>
<dbReference type="AlphaFoldDB" id="A0A7Z0LRD2"/>
<evidence type="ECO:0000313" key="1">
    <source>
        <dbReference type="EMBL" id="NYS77239.1"/>
    </source>
</evidence>
<dbReference type="RefSeq" id="WP_179915423.1">
    <property type="nucleotide sequence ID" value="NZ_JACCDE010000006.1"/>
</dbReference>
<reference evidence="1 2" key="1">
    <citation type="journal article" date="2003" name="Extremophiles">
        <title>Halomonas glaciei sp. nov. isolated from fast ice of Adelie Land, Antarctica.</title>
        <authorList>
            <person name="Reddy G.S."/>
            <person name="Raghavan P.U."/>
            <person name="Sarita N.B."/>
            <person name="Prakash J.S."/>
            <person name="Nagesh N."/>
            <person name="Delille D."/>
            <person name="Shivaji S."/>
        </authorList>
    </citation>
    <scope>NUCLEOTIDE SEQUENCE [LARGE SCALE GENOMIC DNA]</scope>
    <source>
        <strain evidence="1 2">DD39</strain>
    </source>
</reference>
<protein>
    <submittedName>
        <fullName evidence="1">Uncharacterized protein</fullName>
    </submittedName>
</protein>